<dbReference type="Proteomes" id="UP000784294">
    <property type="component" value="Unassembled WGS sequence"/>
</dbReference>
<comment type="caution">
    <text evidence="6">The sequence shown here is derived from an EMBL/GenBank/DDBJ whole genome shotgun (WGS) entry which is preliminary data.</text>
</comment>
<evidence type="ECO:0000256" key="5">
    <source>
        <dbReference type="ARBA" id="ARBA00023242"/>
    </source>
</evidence>
<dbReference type="GO" id="GO:1904263">
    <property type="term" value="P:positive regulation of TORC1 signaling"/>
    <property type="evidence" value="ECO:0007669"/>
    <property type="project" value="TreeGrafter"/>
</dbReference>
<dbReference type="AlphaFoldDB" id="A0A3S4ZIZ0"/>
<reference evidence="6" key="1">
    <citation type="submission" date="2018-11" db="EMBL/GenBank/DDBJ databases">
        <authorList>
            <consortium name="Pathogen Informatics"/>
        </authorList>
    </citation>
    <scope>NUCLEOTIDE SEQUENCE</scope>
</reference>
<comment type="subcellular location">
    <subcellularLocation>
        <location evidence="1">Nucleus envelope</location>
    </subcellularLocation>
</comment>
<evidence type="ECO:0000313" key="6">
    <source>
        <dbReference type="EMBL" id="VEL12746.1"/>
    </source>
</evidence>
<dbReference type="EMBL" id="CAAALY010015704">
    <property type="protein sequence ID" value="VEL12746.1"/>
    <property type="molecule type" value="Genomic_DNA"/>
</dbReference>
<dbReference type="GO" id="GO:0005198">
    <property type="term" value="F:structural molecule activity"/>
    <property type="evidence" value="ECO:0007669"/>
    <property type="project" value="InterPro"/>
</dbReference>
<evidence type="ECO:0000256" key="2">
    <source>
        <dbReference type="ARBA" id="ARBA00022448"/>
    </source>
</evidence>
<keyword evidence="2" id="KW-0813">Transport</keyword>
<dbReference type="OrthoDB" id="364224at2759"/>
<dbReference type="InterPro" id="IPR037363">
    <property type="entry name" value="Sec13/Seh1_fam"/>
</dbReference>
<evidence type="ECO:0008006" key="8">
    <source>
        <dbReference type="Google" id="ProtNLM"/>
    </source>
</evidence>
<protein>
    <recommendedName>
        <fullName evidence="8">Anaphase-promoting complex subunit 4 WD40 domain-containing protein</fullName>
    </recommendedName>
</protein>
<dbReference type="GO" id="GO:0031080">
    <property type="term" value="C:nuclear pore outer ring"/>
    <property type="evidence" value="ECO:0007669"/>
    <property type="project" value="TreeGrafter"/>
</dbReference>
<keyword evidence="3" id="KW-0853">WD repeat</keyword>
<dbReference type="InterPro" id="IPR015943">
    <property type="entry name" value="WD40/YVTN_repeat-like_dom_sf"/>
</dbReference>
<keyword evidence="7" id="KW-1185">Reference proteome</keyword>
<keyword evidence="4" id="KW-0677">Repeat</keyword>
<evidence type="ECO:0000256" key="4">
    <source>
        <dbReference type="ARBA" id="ARBA00022737"/>
    </source>
</evidence>
<name>A0A3S4ZIZ0_9PLAT</name>
<accession>A0A3S4ZIZ0</accession>
<evidence type="ECO:0000313" key="7">
    <source>
        <dbReference type="Proteomes" id="UP000784294"/>
    </source>
</evidence>
<dbReference type="InterPro" id="IPR036322">
    <property type="entry name" value="WD40_repeat_dom_sf"/>
</dbReference>
<proteinExistence type="predicted"/>
<gene>
    <name evidence="6" type="ORF">PXEA_LOCUS6186</name>
</gene>
<dbReference type="Gene3D" id="2.130.10.10">
    <property type="entry name" value="YVTN repeat-like/Quinoprotein amine dehydrogenase"/>
    <property type="match status" value="1"/>
</dbReference>
<keyword evidence="5" id="KW-0539">Nucleus</keyword>
<dbReference type="GO" id="GO:0034198">
    <property type="term" value="P:cellular response to amino acid starvation"/>
    <property type="evidence" value="ECO:0007669"/>
    <property type="project" value="TreeGrafter"/>
</dbReference>
<evidence type="ECO:0000256" key="1">
    <source>
        <dbReference type="ARBA" id="ARBA00004259"/>
    </source>
</evidence>
<dbReference type="PANTHER" id="PTHR11024">
    <property type="entry name" value="NUCLEAR PORE COMPLEX PROTEIN SEC13 / SEH1 FAMILY MEMBER"/>
    <property type="match status" value="1"/>
</dbReference>
<dbReference type="PANTHER" id="PTHR11024:SF3">
    <property type="entry name" value="NUCLEOPORIN SEH1"/>
    <property type="match status" value="1"/>
</dbReference>
<evidence type="ECO:0000256" key="3">
    <source>
        <dbReference type="ARBA" id="ARBA00022574"/>
    </source>
</evidence>
<dbReference type="GO" id="GO:0035859">
    <property type="term" value="C:Seh1-associated complex"/>
    <property type="evidence" value="ECO:0007669"/>
    <property type="project" value="TreeGrafter"/>
</dbReference>
<dbReference type="SUPFAM" id="SSF50978">
    <property type="entry name" value="WD40 repeat-like"/>
    <property type="match status" value="1"/>
</dbReference>
<organism evidence="6 7">
    <name type="scientific">Protopolystoma xenopodis</name>
    <dbReference type="NCBI Taxonomy" id="117903"/>
    <lineage>
        <taxon>Eukaryota</taxon>
        <taxon>Metazoa</taxon>
        <taxon>Spiralia</taxon>
        <taxon>Lophotrochozoa</taxon>
        <taxon>Platyhelminthes</taxon>
        <taxon>Monogenea</taxon>
        <taxon>Polyopisthocotylea</taxon>
        <taxon>Polystomatidea</taxon>
        <taxon>Polystomatidae</taxon>
        <taxon>Protopolystoma</taxon>
    </lineage>
</organism>
<sequence>MLTGGAATGSSWIRRAHLVDPRTSVTGLQFAPRHLGLQLAGVSTDGILRIYEAQDVMNLSQWTLQFDFGTKMTGSCLAWSQVSTKMAKLSSKVFEFHLSVIPLIHFLREA</sequence>